<keyword evidence="3" id="KW-1185">Reference proteome</keyword>
<dbReference type="Proteomes" id="UP001046870">
    <property type="component" value="Chromosome 24"/>
</dbReference>
<reference evidence="2" key="1">
    <citation type="submission" date="2021-01" db="EMBL/GenBank/DDBJ databases">
        <authorList>
            <person name="Zahm M."/>
            <person name="Roques C."/>
            <person name="Cabau C."/>
            <person name="Klopp C."/>
            <person name="Donnadieu C."/>
            <person name="Jouanno E."/>
            <person name="Lampietro C."/>
            <person name="Louis A."/>
            <person name="Herpin A."/>
            <person name="Echchiki A."/>
            <person name="Berthelot C."/>
            <person name="Parey E."/>
            <person name="Roest-Crollius H."/>
            <person name="Braasch I."/>
            <person name="Postlethwait J."/>
            <person name="Bobe J."/>
            <person name="Montfort J."/>
            <person name="Bouchez O."/>
            <person name="Begum T."/>
            <person name="Mejri S."/>
            <person name="Adams A."/>
            <person name="Chen W.-J."/>
            <person name="Guiguen Y."/>
        </authorList>
    </citation>
    <scope>NUCLEOTIDE SEQUENCE</scope>
    <source>
        <strain evidence="2">YG-15Mar2019-1</strain>
        <tissue evidence="2">Brain</tissue>
    </source>
</reference>
<protein>
    <submittedName>
        <fullName evidence="2">Uncharacterized protein</fullName>
    </submittedName>
</protein>
<comment type="caution">
    <text evidence="2">The sequence shown here is derived from an EMBL/GenBank/DDBJ whole genome shotgun (WGS) entry which is preliminary data.</text>
</comment>
<dbReference type="AlphaFoldDB" id="A0A9D3T000"/>
<evidence type="ECO:0000313" key="2">
    <source>
        <dbReference type="EMBL" id="KAG7454981.1"/>
    </source>
</evidence>
<organism evidence="2 3">
    <name type="scientific">Megalops atlanticus</name>
    <name type="common">Tarpon</name>
    <name type="synonym">Clupea gigantea</name>
    <dbReference type="NCBI Taxonomy" id="7932"/>
    <lineage>
        <taxon>Eukaryota</taxon>
        <taxon>Metazoa</taxon>
        <taxon>Chordata</taxon>
        <taxon>Craniata</taxon>
        <taxon>Vertebrata</taxon>
        <taxon>Euteleostomi</taxon>
        <taxon>Actinopterygii</taxon>
        <taxon>Neopterygii</taxon>
        <taxon>Teleostei</taxon>
        <taxon>Elopiformes</taxon>
        <taxon>Megalopidae</taxon>
        <taxon>Megalops</taxon>
    </lineage>
</organism>
<dbReference type="OrthoDB" id="8963784at2759"/>
<feature type="compositionally biased region" description="Polar residues" evidence="1">
    <location>
        <begin position="111"/>
        <end position="120"/>
    </location>
</feature>
<evidence type="ECO:0000313" key="3">
    <source>
        <dbReference type="Proteomes" id="UP001046870"/>
    </source>
</evidence>
<feature type="compositionally biased region" description="Basic and acidic residues" evidence="1">
    <location>
        <begin position="85"/>
        <end position="96"/>
    </location>
</feature>
<proteinExistence type="predicted"/>
<evidence type="ECO:0000256" key="1">
    <source>
        <dbReference type="SAM" id="MobiDB-lite"/>
    </source>
</evidence>
<gene>
    <name evidence="2" type="ORF">MATL_G00251560</name>
</gene>
<accession>A0A9D3T000</accession>
<sequence>MSQSQREIEALKRKLLLLERELRGRAHLPGEEHTPPVQRVFGQEWSFGVWRDAETTAVEEESTPLQSVMREESADMEENTPESLLIKEERLEDNLWSRDPQPTPAEEQEIQRSSVRSTGVDTVRKTSVDWSLW</sequence>
<name>A0A9D3T000_MEGAT</name>
<feature type="region of interest" description="Disordered" evidence="1">
    <location>
        <begin position="56"/>
        <end position="133"/>
    </location>
</feature>
<dbReference type="EMBL" id="JAFDVH010000024">
    <property type="protein sequence ID" value="KAG7454981.1"/>
    <property type="molecule type" value="Genomic_DNA"/>
</dbReference>